<feature type="region of interest" description="Disordered" evidence="1">
    <location>
        <begin position="635"/>
        <end position="658"/>
    </location>
</feature>
<dbReference type="Proteomes" id="UP001642484">
    <property type="component" value="Unassembled WGS sequence"/>
</dbReference>
<evidence type="ECO:0000313" key="2">
    <source>
        <dbReference type="EMBL" id="CAK9022962.1"/>
    </source>
</evidence>
<comment type="caution">
    <text evidence="2">The sequence shown here is derived from an EMBL/GenBank/DDBJ whole genome shotgun (WGS) entry which is preliminary data.</text>
</comment>
<protein>
    <recommendedName>
        <fullName evidence="4">Core-binding (CB) domain-containing protein</fullName>
    </recommendedName>
</protein>
<feature type="region of interest" description="Disordered" evidence="1">
    <location>
        <begin position="588"/>
        <end position="620"/>
    </location>
</feature>
<reference evidence="2 3" key="1">
    <citation type="submission" date="2024-02" db="EMBL/GenBank/DDBJ databases">
        <authorList>
            <person name="Chen Y."/>
            <person name="Shah S."/>
            <person name="Dougan E. K."/>
            <person name="Thang M."/>
            <person name="Chan C."/>
        </authorList>
    </citation>
    <scope>NUCLEOTIDE SEQUENCE [LARGE SCALE GENOMIC DNA]</scope>
</reference>
<dbReference type="EMBL" id="CAXAMN010007803">
    <property type="protein sequence ID" value="CAK9022962.1"/>
    <property type="molecule type" value="Genomic_DNA"/>
</dbReference>
<dbReference type="Gene3D" id="1.10.443.10">
    <property type="entry name" value="Intergrase catalytic core"/>
    <property type="match status" value="1"/>
</dbReference>
<keyword evidence="3" id="KW-1185">Reference proteome</keyword>
<proteinExistence type="predicted"/>
<accession>A0ABP0K838</accession>
<evidence type="ECO:0000313" key="3">
    <source>
        <dbReference type="Proteomes" id="UP001642484"/>
    </source>
</evidence>
<evidence type="ECO:0000256" key="1">
    <source>
        <dbReference type="SAM" id="MobiDB-lite"/>
    </source>
</evidence>
<dbReference type="InterPro" id="IPR013762">
    <property type="entry name" value="Integrase-like_cat_sf"/>
</dbReference>
<feature type="compositionally biased region" description="Low complexity" evidence="1">
    <location>
        <begin position="635"/>
        <end position="651"/>
    </location>
</feature>
<gene>
    <name evidence="2" type="ORF">CCMP2556_LOCUS15054</name>
</gene>
<evidence type="ECO:0008006" key="4">
    <source>
        <dbReference type="Google" id="ProtNLM"/>
    </source>
</evidence>
<feature type="compositionally biased region" description="Basic and acidic residues" evidence="1">
    <location>
        <begin position="611"/>
        <end position="620"/>
    </location>
</feature>
<name>A0ABP0K838_9DINO</name>
<organism evidence="2 3">
    <name type="scientific">Durusdinium trenchii</name>
    <dbReference type="NCBI Taxonomy" id="1381693"/>
    <lineage>
        <taxon>Eukaryota</taxon>
        <taxon>Sar</taxon>
        <taxon>Alveolata</taxon>
        <taxon>Dinophyceae</taxon>
        <taxon>Suessiales</taxon>
        <taxon>Symbiodiniaceae</taxon>
        <taxon>Durusdinium</taxon>
    </lineage>
</organism>
<sequence>MDAETEDDQPATPACGYRARWKRLRGSVNDSIDVDSPEIVHADPQAGSSLWAEVVLSDAVKDEIVPELLPEEPVEYEPSSCAASVSPQTEPQPFIQLASPEDNEKAVSSAASRHMHLHSVKLPWETDFAKCIFGDELPNASLAFPIDWSAQKSIDEIQTPEASAIGNPQTLDWAVGRCVKNMSDRSYIEQKEIATLRAINKILVLVRLAPNGSQLGTQLESGLDDPEETVRAVIGVKSPHTVLKRVNSLLSFYRWCAASCNEPCFPIKERMVWQFLQFLKASGAAPTRAQSFVQALRFAYFTFGLHGSLDAVQSRRITGSAELQWALKRPTIQARPLSVCEVKKLHDIAADPMRAVVDRVMASNLLLMLYGRCRNSDTAMVHEVLHDHSAENGFLEITTRYHKGSKSAQKKATLLPILMDTKGVVEGGWVEMWVKNRKEAGLPVAGLIDGALLPAPAMKEQLHWNQRPLTSGEVTSIVRALLSCSDALLTSHSLKATTLSWAAKAGVSRELRKNLGRHSCSVEGSDGFYSRDLCVEPVRALSRVFEMIRSDSFRPDAERSNYFVGGNTNSLNLLPSTPTFLGIRQAMTPAPAQPSTPTHTVCPKLSNDKPVQVKDEREPTDGIVKTQAVDCILVESSSSEGSSSDSCSDEQSTSDEDEALLTRGPEGHRAGEASSVSNDAQWPVFDAWVRHLKTKVCHRFESLSEPTPGNIAGKVTCCGRKVGDRFEPCEHLRDFDRKCKLCLKSCK</sequence>